<reference evidence="1" key="1">
    <citation type="submission" date="2023-04" db="EMBL/GenBank/DDBJ databases">
        <title>Draft Genome sequencing of Naganishia species isolated from polar environments using Oxford Nanopore Technology.</title>
        <authorList>
            <person name="Leo P."/>
            <person name="Venkateswaran K."/>
        </authorList>
    </citation>
    <scope>NUCLEOTIDE SEQUENCE</scope>
    <source>
        <strain evidence="1">MNA-CCFEE 5262</strain>
    </source>
</reference>
<accession>A0ACC2VV15</accession>
<organism evidence="1 2">
    <name type="scientific">Naganishia adeliensis</name>
    <dbReference type="NCBI Taxonomy" id="92952"/>
    <lineage>
        <taxon>Eukaryota</taxon>
        <taxon>Fungi</taxon>
        <taxon>Dikarya</taxon>
        <taxon>Basidiomycota</taxon>
        <taxon>Agaricomycotina</taxon>
        <taxon>Tremellomycetes</taxon>
        <taxon>Filobasidiales</taxon>
        <taxon>Filobasidiaceae</taxon>
        <taxon>Naganishia</taxon>
    </lineage>
</organism>
<evidence type="ECO:0000313" key="1">
    <source>
        <dbReference type="EMBL" id="KAJ9102675.1"/>
    </source>
</evidence>
<protein>
    <submittedName>
        <fullName evidence="1">Uncharacterized protein</fullName>
    </submittedName>
</protein>
<name>A0ACC2VV15_9TREE</name>
<keyword evidence="2" id="KW-1185">Reference proteome</keyword>
<sequence>MPDSRYSGGHDLNTTVIETIRPSRTTGKREAMEFRNEEPSVDKFTNDQVGEENEMENPEKDSEMSSSMCSLGVGKAGLPMSLPSVPYWQSNATYTPSASPPSTQYTMLPSVDCGVTPPIEDYPSKAFGNASTESDGDCDMDLAVFSEAIDLHDHEDSLSNISNSLRTSENEDGDTESPIEQEAEASTSDVNGKRKRRNVRFCTLPPAECDALRKCEYDRTPHPVVIRLTYRDILEMREMKVELGIVMRRRVAGGGSAGALLQQNKRNTSPVRPLSGGSAFSKPDRTPTVAVPEDLSSPYEPRASEFPSSSRLLSRLREMGEPQPPVRESGMGICVEPTFGLDKVTNHDSLPVAGPPRRLSRKTSGDFALEESEFQKELRQARAELEMVAVQEVRDKNVHDRDRLKTHGLLPVPGPSQNLPSVLQHNSSLQLERKPSLSIFSNSYPGVAFPDKNAASLYEPPSPSVGGFVTPTGRTFPSGLHSPNTVSPRQSTATWHTSAQPEQARPMTRESNDSPCQQLVGLNIIPNDLKLPSVSSQPSSEFRPPSPILAPFARSTALLALPTPDPSPRSSPDILAPRRPSGPRRESSEPRLIPRFSATAPRKVLKPPSPILAPFARSSVSIPSTVI</sequence>
<proteinExistence type="predicted"/>
<dbReference type="EMBL" id="JASBWS010000063">
    <property type="protein sequence ID" value="KAJ9102675.1"/>
    <property type="molecule type" value="Genomic_DNA"/>
</dbReference>
<evidence type="ECO:0000313" key="2">
    <source>
        <dbReference type="Proteomes" id="UP001230649"/>
    </source>
</evidence>
<dbReference type="Proteomes" id="UP001230649">
    <property type="component" value="Unassembled WGS sequence"/>
</dbReference>
<comment type="caution">
    <text evidence="1">The sequence shown here is derived from an EMBL/GenBank/DDBJ whole genome shotgun (WGS) entry which is preliminary data.</text>
</comment>
<gene>
    <name evidence="1" type="ORF">QFC20_004947</name>
</gene>